<keyword evidence="3" id="KW-0479">Metal-binding</keyword>
<reference evidence="8 9" key="1">
    <citation type="journal article" date="2018" name="Environ. Microbiol.">
        <title>Ecological and genomic features of two widespread freshwater picocyanobacteria.</title>
        <authorList>
            <person name="Cabello-Yeves P.J."/>
            <person name="Picazo A."/>
            <person name="Camacho A."/>
            <person name="Callieri C."/>
            <person name="Rosselli R."/>
            <person name="Roda-Garcia J.J."/>
            <person name="Coutinho F.H."/>
            <person name="Rodriguez-Valera F."/>
        </authorList>
    </citation>
    <scope>NUCLEOTIDE SEQUENCE [LARGE SCALE GENOMIC DNA]</scope>
    <source>
        <strain evidence="8 9">Tous</strain>
    </source>
</reference>
<dbReference type="InterPro" id="IPR006127">
    <property type="entry name" value="ZnuA-like"/>
</dbReference>
<proteinExistence type="inferred from homology"/>
<comment type="subcellular location">
    <subcellularLocation>
        <location evidence="1">Cell envelope</location>
    </subcellularLocation>
</comment>
<dbReference type="Proteomes" id="UP000243002">
    <property type="component" value="Unassembled WGS sequence"/>
</dbReference>
<dbReference type="PRINTS" id="PR00691">
    <property type="entry name" value="ADHESINB"/>
</dbReference>
<dbReference type="GO" id="GO:0007155">
    <property type="term" value="P:cell adhesion"/>
    <property type="evidence" value="ECO:0007669"/>
    <property type="project" value="InterPro"/>
</dbReference>
<dbReference type="InterPro" id="IPR006129">
    <property type="entry name" value="AdhesinB"/>
</dbReference>
<dbReference type="PANTHER" id="PTHR42953:SF1">
    <property type="entry name" value="METAL-BINDING PROTEIN HI_0362-RELATED"/>
    <property type="match status" value="1"/>
</dbReference>
<evidence type="ECO:0000313" key="8">
    <source>
        <dbReference type="EMBL" id="PSJ05207.1"/>
    </source>
</evidence>
<dbReference type="EMBL" id="PXXO01000007">
    <property type="protein sequence ID" value="PSJ05207.1"/>
    <property type="molecule type" value="Genomic_DNA"/>
</dbReference>
<dbReference type="AlphaFoldDB" id="A0A2P7MVG8"/>
<dbReference type="Pfam" id="PF01297">
    <property type="entry name" value="ZnuA"/>
    <property type="match status" value="1"/>
</dbReference>
<evidence type="ECO:0000313" key="9">
    <source>
        <dbReference type="Proteomes" id="UP000243002"/>
    </source>
</evidence>
<dbReference type="OrthoDB" id="9793396at2"/>
<gene>
    <name evidence="8" type="ORF">C7K55_07690</name>
</gene>
<keyword evidence="4 7" id="KW-0732">Signal</keyword>
<evidence type="ECO:0000256" key="2">
    <source>
        <dbReference type="ARBA" id="ARBA00022448"/>
    </source>
</evidence>
<feature type="signal peptide" evidence="7">
    <location>
        <begin position="1"/>
        <end position="24"/>
    </location>
</feature>
<dbReference type="Gene3D" id="3.40.50.1980">
    <property type="entry name" value="Nitrogenase molybdenum iron protein domain"/>
    <property type="match status" value="2"/>
</dbReference>
<evidence type="ECO:0000256" key="6">
    <source>
        <dbReference type="SAM" id="MobiDB-lite"/>
    </source>
</evidence>
<evidence type="ECO:0000256" key="4">
    <source>
        <dbReference type="ARBA" id="ARBA00022729"/>
    </source>
</evidence>
<dbReference type="PRINTS" id="PR00690">
    <property type="entry name" value="ADHESNFAMILY"/>
</dbReference>
<dbReference type="GO" id="GO:0030313">
    <property type="term" value="C:cell envelope"/>
    <property type="evidence" value="ECO:0007669"/>
    <property type="project" value="UniProtKB-SubCell"/>
</dbReference>
<feature type="chain" id="PRO_5015127792" evidence="7">
    <location>
        <begin position="25"/>
        <end position="344"/>
    </location>
</feature>
<dbReference type="GO" id="GO:0046872">
    <property type="term" value="F:metal ion binding"/>
    <property type="evidence" value="ECO:0007669"/>
    <property type="project" value="UniProtKB-KW"/>
</dbReference>
<feature type="compositionally biased region" description="Basic and acidic residues" evidence="6">
    <location>
        <begin position="129"/>
        <end position="157"/>
    </location>
</feature>
<sequence>MPRIPAPAAASLALALAAAVGLQACRTPPPADVIAADGVLCDITQRLAASNMRVSCLLQPGDDPHQFRLTPQQSRELSQAQLVLINGFGLTPALAELTKPGSSQTKTVAVAELAVPNSPVLEAAQPKTADSHQHRDEHGQHHDEEEHAHGDRDPHVWHDPTQAAALVLLVAQQLQQLKPAAQAPIAARAQAMTTTLQQLNAWNRRQLATIPTASPLATGHRAFASLARAYGLEELAVVDASSGSDTLRPQAFQAVLEQLRREQVPMLFAEQLPAGKALQRVSSLSGVPIAAAPLVADGLAAEPDGNGNLVATLAANTCLIVNGLGGRCDASGQQALSQRWKAIR</sequence>
<evidence type="ECO:0000256" key="7">
    <source>
        <dbReference type="SAM" id="SignalP"/>
    </source>
</evidence>
<dbReference type="PANTHER" id="PTHR42953">
    <property type="entry name" value="HIGH-AFFINITY ZINC UPTAKE SYSTEM PROTEIN ZNUA-RELATED"/>
    <property type="match status" value="1"/>
</dbReference>
<evidence type="ECO:0000256" key="1">
    <source>
        <dbReference type="ARBA" id="ARBA00004196"/>
    </source>
</evidence>
<evidence type="ECO:0000256" key="5">
    <source>
        <dbReference type="RuleBase" id="RU003512"/>
    </source>
</evidence>
<feature type="region of interest" description="Disordered" evidence="6">
    <location>
        <begin position="124"/>
        <end position="157"/>
    </location>
</feature>
<keyword evidence="2 5" id="KW-0813">Transport</keyword>
<organism evidence="8 9">
    <name type="scientific">Cyanobium usitatum str. Tous</name>
    <dbReference type="NCBI Taxonomy" id="2116684"/>
    <lineage>
        <taxon>Bacteria</taxon>
        <taxon>Bacillati</taxon>
        <taxon>Cyanobacteriota</taxon>
        <taxon>Cyanophyceae</taxon>
        <taxon>Synechococcales</taxon>
        <taxon>Prochlorococcaceae</taxon>
        <taxon>Cyanobium</taxon>
    </lineage>
</organism>
<evidence type="ECO:0000256" key="3">
    <source>
        <dbReference type="ARBA" id="ARBA00022723"/>
    </source>
</evidence>
<comment type="similarity">
    <text evidence="5">Belongs to the bacterial solute-binding protein 9 family.</text>
</comment>
<comment type="caution">
    <text evidence="8">The sequence shown here is derived from an EMBL/GenBank/DDBJ whole genome shotgun (WGS) entry which is preliminary data.</text>
</comment>
<dbReference type="RefSeq" id="WP_106502832.1">
    <property type="nucleotide sequence ID" value="NZ_PXXO01000007.1"/>
</dbReference>
<dbReference type="InterPro" id="IPR006128">
    <property type="entry name" value="Lipoprotein_PsaA-like"/>
</dbReference>
<name>A0A2P7MVG8_9CYAN</name>
<protein>
    <submittedName>
        <fullName evidence="8">ABC transporter substrate-binding protein</fullName>
    </submittedName>
</protein>
<dbReference type="InterPro" id="IPR050492">
    <property type="entry name" value="Bact_metal-bind_prot9"/>
</dbReference>
<keyword evidence="9" id="KW-1185">Reference proteome</keyword>
<dbReference type="SUPFAM" id="SSF53807">
    <property type="entry name" value="Helical backbone' metal receptor"/>
    <property type="match status" value="1"/>
</dbReference>
<dbReference type="GO" id="GO:0030001">
    <property type="term" value="P:metal ion transport"/>
    <property type="evidence" value="ECO:0007669"/>
    <property type="project" value="InterPro"/>
</dbReference>
<accession>A0A2P7MVG8</accession>
<dbReference type="PROSITE" id="PS51257">
    <property type="entry name" value="PROKAR_LIPOPROTEIN"/>
    <property type="match status" value="1"/>
</dbReference>